<feature type="region of interest" description="Disordered" evidence="1">
    <location>
        <begin position="24"/>
        <end position="51"/>
    </location>
</feature>
<evidence type="ECO:0008006" key="4">
    <source>
        <dbReference type="Google" id="ProtNLM"/>
    </source>
</evidence>
<gene>
    <name evidence="2" type="ORF">GCM10010449_23140</name>
</gene>
<dbReference type="EMBL" id="BAAAUG010000034">
    <property type="protein sequence ID" value="GAA3099208.1"/>
    <property type="molecule type" value="Genomic_DNA"/>
</dbReference>
<sequence>MNERVLVPVICHIRKQGSVVRCTLPPRHSGGHRNYYQRIDWPRRPGETQAS</sequence>
<feature type="compositionally biased region" description="Basic and acidic residues" evidence="1">
    <location>
        <begin position="40"/>
        <end position="51"/>
    </location>
</feature>
<reference evidence="3" key="1">
    <citation type="journal article" date="2019" name="Int. J. Syst. Evol. Microbiol.">
        <title>The Global Catalogue of Microorganisms (GCM) 10K type strain sequencing project: providing services to taxonomists for standard genome sequencing and annotation.</title>
        <authorList>
            <consortium name="The Broad Institute Genomics Platform"/>
            <consortium name="The Broad Institute Genome Sequencing Center for Infectious Disease"/>
            <person name="Wu L."/>
            <person name="Ma J."/>
        </authorList>
    </citation>
    <scope>NUCLEOTIDE SEQUENCE [LARGE SCALE GENOMIC DNA]</scope>
    <source>
        <strain evidence="3">JCM 9092</strain>
    </source>
</reference>
<evidence type="ECO:0000313" key="2">
    <source>
        <dbReference type="EMBL" id="GAA3099208.1"/>
    </source>
</evidence>
<organism evidence="2 3">
    <name type="scientific">Streptomyces rectiviolaceus</name>
    <dbReference type="NCBI Taxonomy" id="332591"/>
    <lineage>
        <taxon>Bacteria</taxon>
        <taxon>Bacillati</taxon>
        <taxon>Actinomycetota</taxon>
        <taxon>Actinomycetes</taxon>
        <taxon>Kitasatosporales</taxon>
        <taxon>Streptomycetaceae</taxon>
        <taxon>Streptomyces</taxon>
    </lineage>
</organism>
<name>A0ABP6MC08_9ACTN</name>
<protein>
    <recommendedName>
        <fullName evidence="4">Transposase</fullName>
    </recommendedName>
</protein>
<evidence type="ECO:0000313" key="3">
    <source>
        <dbReference type="Proteomes" id="UP001501637"/>
    </source>
</evidence>
<proteinExistence type="predicted"/>
<dbReference type="Proteomes" id="UP001501637">
    <property type="component" value="Unassembled WGS sequence"/>
</dbReference>
<accession>A0ABP6MC08</accession>
<dbReference type="RefSeq" id="WP_344520557.1">
    <property type="nucleotide sequence ID" value="NZ_BAAAUG010000034.1"/>
</dbReference>
<comment type="caution">
    <text evidence="2">The sequence shown here is derived from an EMBL/GenBank/DDBJ whole genome shotgun (WGS) entry which is preliminary data.</text>
</comment>
<evidence type="ECO:0000256" key="1">
    <source>
        <dbReference type="SAM" id="MobiDB-lite"/>
    </source>
</evidence>
<keyword evidence="3" id="KW-1185">Reference proteome</keyword>